<dbReference type="STRING" id="542762.A0A4S4D9V4"/>
<comment type="caution">
    <text evidence="3">The sequence shown here is derived from an EMBL/GenBank/DDBJ whole genome shotgun (WGS) entry which is preliminary data.</text>
</comment>
<dbReference type="SMART" id="SM00757">
    <property type="entry name" value="CRA"/>
    <property type="match status" value="1"/>
</dbReference>
<feature type="domain" description="CRA" evidence="2">
    <location>
        <begin position="1"/>
        <end position="74"/>
    </location>
</feature>
<gene>
    <name evidence="3" type="ORF">TEA_008290</name>
</gene>
<reference evidence="3 4" key="1">
    <citation type="journal article" date="2018" name="Proc. Natl. Acad. Sci. U.S.A.">
        <title>Draft genome sequence of Camellia sinensis var. sinensis provides insights into the evolution of the tea genome and tea quality.</title>
        <authorList>
            <person name="Wei C."/>
            <person name="Yang H."/>
            <person name="Wang S."/>
            <person name="Zhao J."/>
            <person name="Liu C."/>
            <person name="Gao L."/>
            <person name="Xia E."/>
            <person name="Lu Y."/>
            <person name="Tai Y."/>
            <person name="She G."/>
            <person name="Sun J."/>
            <person name="Cao H."/>
            <person name="Tong W."/>
            <person name="Gao Q."/>
            <person name="Li Y."/>
            <person name="Deng W."/>
            <person name="Jiang X."/>
            <person name="Wang W."/>
            <person name="Chen Q."/>
            <person name="Zhang S."/>
            <person name="Li H."/>
            <person name="Wu J."/>
            <person name="Wang P."/>
            <person name="Li P."/>
            <person name="Shi C."/>
            <person name="Zheng F."/>
            <person name="Jian J."/>
            <person name="Huang B."/>
            <person name="Shan D."/>
            <person name="Shi M."/>
            <person name="Fang C."/>
            <person name="Yue Y."/>
            <person name="Li F."/>
            <person name="Li D."/>
            <person name="Wei S."/>
            <person name="Han B."/>
            <person name="Jiang C."/>
            <person name="Yin Y."/>
            <person name="Xia T."/>
            <person name="Zhang Z."/>
            <person name="Bennetzen J.L."/>
            <person name="Zhao S."/>
            <person name="Wan X."/>
        </authorList>
    </citation>
    <scope>NUCLEOTIDE SEQUENCE [LARGE SCALE GENOMIC DNA]</scope>
    <source>
        <strain evidence="4">cv. Shuchazao</strain>
        <tissue evidence="3">Leaf</tissue>
    </source>
</reference>
<dbReference type="Proteomes" id="UP000306102">
    <property type="component" value="Unassembled WGS sequence"/>
</dbReference>
<dbReference type="AlphaFoldDB" id="A0A4S4D9V4"/>
<evidence type="ECO:0000256" key="1">
    <source>
        <dbReference type="SAM" id="MobiDB-lite"/>
    </source>
</evidence>
<dbReference type="InterPro" id="IPR024964">
    <property type="entry name" value="CTLH/CRA"/>
</dbReference>
<dbReference type="GO" id="GO:0005634">
    <property type="term" value="C:nucleus"/>
    <property type="evidence" value="ECO:0007669"/>
    <property type="project" value="TreeGrafter"/>
</dbReference>
<dbReference type="GO" id="GO:0043161">
    <property type="term" value="P:proteasome-mediated ubiquitin-dependent protein catabolic process"/>
    <property type="evidence" value="ECO:0007669"/>
    <property type="project" value="InterPro"/>
</dbReference>
<dbReference type="EMBL" id="SDRB02011984">
    <property type="protein sequence ID" value="THF99299.1"/>
    <property type="molecule type" value="Genomic_DNA"/>
</dbReference>
<dbReference type="InterPro" id="IPR013144">
    <property type="entry name" value="CRA_dom"/>
</dbReference>
<dbReference type="InterPro" id="IPR045098">
    <property type="entry name" value="Fyv10_fam"/>
</dbReference>
<dbReference type="GO" id="GO:0005737">
    <property type="term" value="C:cytoplasm"/>
    <property type="evidence" value="ECO:0007669"/>
    <property type="project" value="TreeGrafter"/>
</dbReference>
<evidence type="ECO:0000313" key="4">
    <source>
        <dbReference type="Proteomes" id="UP000306102"/>
    </source>
</evidence>
<dbReference type="GO" id="GO:0034657">
    <property type="term" value="C:GID complex"/>
    <property type="evidence" value="ECO:0007669"/>
    <property type="project" value="TreeGrafter"/>
</dbReference>
<evidence type="ECO:0000259" key="2">
    <source>
        <dbReference type="SMART" id="SM00757"/>
    </source>
</evidence>
<organism evidence="3 4">
    <name type="scientific">Camellia sinensis var. sinensis</name>
    <name type="common">China tea</name>
    <dbReference type="NCBI Taxonomy" id="542762"/>
    <lineage>
        <taxon>Eukaryota</taxon>
        <taxon>Viridiplantae</taxon>
        <taxon>Streptophyta</taxon>
        <taxon>Embryophyta</taxon>
        <taxon>Tracheophyta</taxon>
        <taxon>Spermatophyta</taxon>
        <taxon>Magnoliopsida</taxon>
        <taxon>eudicotyledons</taxon>
        <taxon>Gunneridae</taxon>
        <taxon>Pentapetalae</taxon>
        <taxon>asterids</taxon>
        <taxon>Ericales</taxon>
        <taxon>Theaceae</taxon>
        <taxon>Camellia</taxon>
    </lineage>
</organism>
<keyword evidence="4" id="KW-1185">Reference proteome</keyword>
<dbReference type="PANTHER" id="PTHR12170:SF3">
    <property type="entry name" value="GH10162P"/>
    <property type="match status" value="1"/>
</dbReference>
<dbReference type="PANTHER" id="PTHR12170">
    <property type="entry name" value="MACROPHAGE ERYTHROBLAST ATTACHER-RELATED"/>
    <property type="match status" value="1"/>
</dbReference>
<accession>A0A4S4D9V4</accession>
<sequence length="187" mass="20850">MTEVQKLMACLLWAGRLDTSPYSELLSSSHWDKLAEELTRQFCNILGQSCKSPLNVTIAAGVQGLPTLLKLMNVMTGKKQEWQSMKQLPVPVDLDREFQFHSIFVCPVSRDQANEKNPPMLLSCGHVLFINKIDQSTAVPDRVKAQLKSMFDLDPSDCLLSCTKTGSRSGAGPSYYHRVNTSSSREL</sequence>
<dbReference type="GO" id="GO:0004842">
    <property type="term" value="F:ubiquitin-protein transferase activity"/>
    <property type="evidence" value="ECO:0007669"/>
    <property type="project" value="InterPro"/>
</dbReference>
<name>A0A4S4D9V4_CAMSN</name>
<protein>
    <recommendedName>
        <fullName evidence="2">CRA domain-containing protein</fullName>
    </recommendedName>
</protein>
<evidence type="ECO:0000313" key="3">
    <source>
        <dbReference type="EMBL" id="THF99299.1"/>
    </source>
</evidence>
<dbReference type="Pfam" id="PF10607">
    <property type="entry name" value="CTLH"/>
    <property type="match status" value="1"/>
</dbReference>
<proteinExistence type="predicted"/>
<feature type="region of interest" description="Disordered" evidence="1">
    <location>
        <begin position="166"/>
        <end position="187"/>
    </location>
</feature>